<reference evidence="2" key="1">
    <citation type="submission" date="2017-08" db="EMBL/GenBank/DDBJ databases">
        <authorList>
            <person name="Varghese N."/>
            <person name="Submissions S."/>
        </authorList>
    </citation>
    <scope>NUCLEOTIDE SEQUENCE [LARGE SCALE GENOMIC DNA]</scope>
    <source>
        <strain evidence="2">JC23</strain>
    </source>
</reference>
<proteinExistence type="predicted"/>
<organism evidence="1 2">
    <name type="scientific">Ureibacillus acetophenoni</name>
    <dbReference type="NCBI Taxonomy" id="614649"/>
    <lineage>
        <taxon>Bacteria</taxon>
        <taxon>Bacillati</taxon>
        <taxon>Bacillota</taxon>
        <taxon>Bacilli</taxon>
        <taxon>Bacillales</taxon>
        <taxon>Caryophanaceae</taxon>
        <taxon>Ureibacillus</taxon>
    </lineage>
</organism>
<dbReference type="EMBL" id="OBQC01000010">
    <property type="protein sequence ID" value="SOC41452.1"/>
    <property type="molecule type" value="Genomic_DNA"/>
</dbReference>
<sequence>MKFNNSFPYPVLSVENDDYIGSKFETTVEAQKTFGQLYINLNCNLQDSKIASLINEGKAKYALHVECPQTSFRKIYQSEETKIVAAIPENLLRGKIDVHPFILANETIEGYTNPKLNDFYNGTSITYEKGNILALGEAVEVTLFEEDLESQNLPSIVTIRRSESAKELVVYLNSPQIIIELPKAIYDQYAINAGSRLKETILSIVILPSLVEVFYTLKEDSADYSEYKWYQVLEQIFKKNNIPLTQVIDGTIPVLRAAQMVLQNPLEKAFNEIQKLNEGME</sequence>
<evidence type="ECO:0000313" key="1">
    <source>
        <dbReference type="EMBL" id="SOC41452.1"/>
    </source>
</evidence>
<dbReference type="Proteomes" id="UP000219252">
    <property type="component" value="Unassembled WGS sequence"/>
</dbReference>
<evidence type="ECO:0000313" key="2">
    <source>
        <dbReference type="Proteomes" id="UP000219252"/>
    </source>
</evidence>
<dbReference type="RefSeq" id="WP_097150103.1">
    <property type="nucleotide sequence ID" value="NZ_OBQC01000010.1"/>
</dbReference>
<protein>
    <submittedName>
        <fullName evidence="1">Uncharacterized protein</fullName>
    </submittedName>
</protein>
<dbReference type="AlphaFoldDB" id="A0A285UI16"/>
<keyword evidence="2" id="KW-1185">Reference proteome</keyword>
<accession>A0A285UI16</accession>
<dbReference type="OrthoDB" id="2339732at2"/>
<name>A0A285UI16_9BACL</name>
<gene>
    <name evidence="1" type="ORF">SAMN05877842_11063</name>
</gene>